<accession>A0A420HCX3</accession>
<evidence type="ECO:0000313" key="2">
    <source>
        <dbReference type="Proteomes" id="UP000286134"/>
    </source>
</evidence>
<evidence type="ECO:0000313" key="1">
    <source>
        <dbReference type="EMBL" id="RKF55289.1"/>
    </source>
</evidence>
<gene>
    <name evidence="1" type="ORF">OnM2_090005</name>
</gene>
<dbReference type="STRING" id="212602.A0A420HCX3"/>
<reference evidence="1 2" key="1">
    <citation type="journal article" date="2018" name="BMC Genomics">
        <title>Comparative genome analyses reveal sequence features reflecting distinct modes of host-adaptation between dicot and monocot powdery mildew.</title>
        <authorList>
            <person name="Wu Y."/>
            <person name="Ma X."/>
            <person name="Pan Z."/>
            <person name="Kale S.D."/>
            <person name="Song Y."/>
            <person name="King H."/>
            <person name="Zhang Q."/>
            <person name="Presley C."/>
            <person name="Deng X."/>
            <person name="Wei C.I."/>
            <person name="Xiao S."/>
        </authorList>
    </citation>
    <scope>NUCLEOTIDE SEQUENCE [LARGE SCALE GENOMIC DNA]</scope>
    <source>
        <strain evidence="1">UMSG2</strain>
    </source>
</reference>
<dbReference type="OrthoDB" id="10338264at2759"/>
<organism evidence="1 2">
    <name type="scientific">Erysiphe neolycopersici</name>
    <dbReference type="NCBI Taxonomy" id="212602"/>
    <lineage>
        <taxon>Eukaryota</taxon>
        <taxon>Fungi</taxon>
        <taxon>Dikarya</taxon>
        <taxon>Ascomycota</taxon>
        <taxon>Pezizomycotina</taxon>
        <taxon>Leotiomycetes</taxon>
        <taxon>Erysiphales</taxon>
        <taxon>Erysiphaceae</taxon>
        <taxon>Erysiphe</taxon>
    </lineage>
</organism>
<dbReference type="AlphaFoldDB" id="A0A420HCX3"/>
<keyword evidence="2" id="KW-1185">Reference proteome</keyword>
<comment type="caution">
    <text evidence="1">The sequence shown here is derived from an EMBL/GenBank/DDBJ whole genome shotgun (WGS) entry which is preliminary data.</text>
</comment>
<protein>
    <submittedName>
        <fullName evidence="1">Putative rna binding protein</fullName>
    </submittedName>
</protein>
<sequence>MDRALDEIVAERYKGNRFQGRRSDHRPERKFYPRDGIRKAGCQFLLECSILLLIVHTPPILHSLYT</sequence>
<dbReference type="Proteomes" id="UP000286134">
    <property type="component" value="Unassembled WGS sequence"/>
</dbReference>
<name>A0A420HCX3_9PEZI</name>
<dbReference type="EMBL" id="MCFK01009090">
    <property type="protein sequence ID" value="RKF55289.1"/>
    <property type="molecule type" value="Genomic_DNA"/>
</dbReference>
<proteinExistence type="predicted"/>